<protein>
    <submittedName>
        <fullName evidence="2">Uncharacterized protein</fullName>
    </submittedName>
</protein>
<evidence type="ECO:0000313" key="3">
    <source>
        <dbReference type="Proteomes" id="UP000094112"/>
    </source>
</evidence>
<evidence type="ECO:0000256" key="1">
    <source>
        <dbReference type="SAM" id="MobiDB-lite"/>
    </source>
</evidence>
<sequence length="261" mass="29171">MSDLTRSLTKVKSKLSSRFKNTANGNDESNCNESQEDQLLAMKYDDFEKQVDNNPSQEMRTSKSFTSLNNIVEVEESEPNQVDDKLLPPVTLDPNTQPLSPSSTSINQMSISNSSPVKTSSLQEKEFSFLQQQQNSSNPTSPINSNMLRNRHDSIIDPLNTGLINEKLNSQILSPQPSSISTTTISSLNNTRRKSSNISNASLVQQPITPTNEVSINQFQLQQENLEFADAMALSILDKVDENIKIEQENQNCSNIDEWTI</sequence>
<dbReference type="EMBL" id="KV454211">
    <property type="protein sequence ID" value="ODQ59382.1"/>
    <property type="molecule type" value="Genomic_DNA"/>
</dbReference>
<keyword evidence="3" id="KW-1185">Reference proteome</keyword>
<dbReference type="RefSeq" id="XP_019038589.1">
    <property type="nucleotide sequence ID" value="XM_019184970.1"/>
</dbReference>
<dbReference type="OrthoDB" id="10639847at2759"/>
<feature type="region of interest" description="Disordered" evidence="1">
    <location>
        <begin position="74"/>
        <end position="123"/>
    </location>
</feature>
<evidence type="ECO:0000313" key="2">
    <source>
        <dbReference type="EMBL" id="ODQ59382.1"/>
    </source>
</evidence>
<dbReference type="Proteomes" id="UP000094112">
    <property type="component" value="Unassembled WGS sequence"/>
</dbReference>
<accession>A0A1E3P3A7</accession>
<organism evidence="2 3">
    <name type="scientific">Wickerhamomyces anomalus (strain ATCC 58044 / CBS 1984 / NCYC 433 / NRRL Y-366-8)</name>
    <name type="common">Yeast</name>
    <name type="synonym">Hansenula anomala</name>
    <dbReference type="NCBI Taxonomy" id="683960"/>
    <lineage>
        <taxon>Eukaryota</taxon>
        <taxon>Fungi</taxon>
        <taxon>Dikarya</taxon>
        <taxon>Ascomycota</taxon>
        <taxon>Saccharomycotina</taxon>
        <taxon>Saccharomycetes</taxon>
        <taxon>Phaffomycetales</taxon>
        <taxon>Wickerhamomycetaceae</taxon>
        <taxon>Wickerhamomyces</taxon>
    </lineage>
</organism>
<name>A0A1E3P3A7_WICAA</name>
<proteinExistence type="predicted"/>
<dbReference type="AlphaFoldDB" id="A0A1E3P3A7"/>
<reference evidence="2 3" key="1">
    <citation type="journal article" date="2016" name="Proc. Natl. Acad. Sci. U.S.A.">
        <title>Comparative genomics of biotechnologically important yeasts.</title>
        <authorList>
            <person name="Riley R."/>
            <person name="Haridas S."/>
            <person name="Wolfe K.H."/>
            <person name="Lopes M.R."/>
            <person name="Hittinger C.T."/>
            <person name="Goeker M."/>
            <person name="Salamov A.A."/>
            <person name="Wisecaver J.H."/>
            <person name="Long T.M."/>
            <person name="Calvey C.H."/>
            <person name="Aerts A.L."/>
            <person name="Barry K.W."/>
            <person name="Choi C."/>
            <person name="Clum A."/>
            <person name="Coughlan A.Y."/>
            <person name="Deshpande S."/>
            <person name="Douglass A.P."/>
            <person name="Hanson S.J."/>
            <person name="Klenk H.-P."/>
            <person name="LaButti K.M."/>
            <person name="Lapidus A."/>
            <person name="Lindquist E.A."/>
            <person name="Lipzen A.M."/>
            <person name="Meier-Kolthoff J.P."/>
            <person name="Ohm R.A."/>
            <person name="Otillar R.P."/>
            <person name="Pangilinan J.L."/>
            <person name="Peng Y."/>
            <person name="Rokas A."/>
            <person name="Rosa C.A."/>
            <person name="Scheuner C."/>
            <person name="Sibirny A.A."/>
            <person name="Slot J.C."/>
            <person name="Stielow J.B."/>
            <person name="Sun H."/>
            <person name="Kurtzman C.P."/>
            <person name="Blackwell M."/>
            <person name="Grigoriev I.V."/>
            <person name="Jeffries T.W."/>
        </authorList>
    </citation>
    <scope>NUCLEOTIDE SEQUENCE [LARGE SCALE GENOMIC DNA]</scope>
    <source>
        <strain evidence="3">ATCC 58044 / CBS 1984 / NCYC 433 / NRRL Y-366-8</strain>
    </source>
</reference>
<feature type="compositionally biased region" description="Polar residues" evidence="1">
    <location>
        <begin position="93"/>
        <end position="122"/>
    </location>
</feature>
<dbReference type="GeneID" id="30202216"/>
<gene>
    <name evidence="2" type="ORF">WICANDRAFT_79902</name>
</gene>